<protein>
    <submittedName>
        <fullName evidence="1">Uncharacterized protein</fullName>
    </submittedName>
</protein>
<dbReference type="Proteomes" id="UP000266389">
    <property type="component" value="Unassembled WGS sequence"/>
</dbReference>
<evidence type="ECO:0000313" key="2">
    <source>
        <dbReference type="Proteomes" id="UP000266389"/>
    </source>
</evidence>
<name>A0A395M1Z5_9BACT</name>
<evidence type="ECO:0000313" key="1">
    <source>
        <dbReference type="EMBL" id="RFM24691.1"/>
    </source>
</evidence>
<sequence length="65" mass="7390">MRLQKTLHLIFRSLFSFAMLTLRGYRLPPHHDDTEKTGSVIPNIFFFVIPSVSEESSVDASLHSA</sequence>
<dbReference type="EMBL" id="PHFL01000030">
    <property type="protein sequence ID" value="RFM24691.1"/>
    <property type="molecule type" value="Genomic_DNA"/>
</dbReference>
<organism evidence="1 2">
    <name type="scientific">Candidatus Thermochlorobacter aerophilus</name>
    <dbReference type="NCBI Taxonomy" id="1868324"/>
    <lineage>
        <taxon>Bacteria</taxon>
        <taxon>Pseudomonadati</taxon>
        <taxon>Chlorobiota</taxon>
        <taxon>Chlorobiia</taxon>
        <taxon>Chlorobiales</taxon>
        <taxon>Candidatus Thermochlorobacteriaceae</taxon>
        <taxon>Candidatus Thermochlorobacter</taxon>
    </lineage>
</organism>
<reference evidence="1 2" key="1">
    <citation type="journal article" date="2011" name="ISME J.">
        <title>Community ecology of hot spring cyanobacterial mats: predominant populations and their functional potential.</title>
        <authorList>
            <person name="Klatt C.G."/>
            <person name="Wood J.M."/>
            <person name="Rusch D.B."/>
            <person name="Bateson M.M."/>
            <person name="Hamamura N."/>
            <person name="Heidelberg J.F."/>
            <person name="Grossman A.R."/>
            <person name="Bhaya D."/>
            <person name="Cohan F.M."/>
            <person name="Kuhl M."/>
            <person name="Bryant D.A."/>
            <person name="Ward D.M."/>
        </authorList>
    </citation>
    <scope>NUCLEOTIDE SEQUENCE [LARGE SCALE GENOMIC DNA]</scope>
    <source>
        <strain evidence="1">OS</strain>
    </source>
</reference>
<comment type="caution">
    <text evidence="1">The sequence shown here is derived from an EMBL/GenBank/DDBJ whole genome shotgun (WGS) entry which is preliminary data.</text>
</comment>
<accession>A0A395M1Z5</accession>
<proteinExistence type="predicted"/>
<gene>
    <name evidence="1" type="ORF">D0433_04660</name>
</gene>
<dbReference type="AlphaFoldDB" id="A0A395M1Z5"/>